<comment type="caution">
    <text evidence="1">The sequence shown here is derived from an EMBL/GenBank/DDBJ whole genome shotgun (WGS) entry which is preliminary data.</text>
</comment>
<reference evidence="1 2" key="1">
    <citation type="submission" date="2022-03" db="EMBL/GenBank/DDBJ databases">
        <title>Novel taxa within the pig intestine.</title>
        <authorList>
            <person name="Wylensek D."/>
            <person name="Bishof K."/>
            <person name="Afrizal A."/>
            <person name="Clavel T."/>
        </authorList>
    </citation>
    <scope>NUCLEOTIDE SEQUENCE [LARGE SCALE GENOMIC DNA]</scope>
    <source>
        <strain evidence="1 2">Cla-KB-P134</strain>
    </source>
</reference>
<proteinExistence type="predicted"/>
<dbReference type="Proteomes" id="UP001285244">
    <property type="component" value="Unassembled WGS sequence"/>
</dbReference>
<gene>
    <name evidence="1" type="ORF">MOZ64_03725</name>
</gene>
<evidence type="ECO:0000313" key="2">
    <source>
        <dbReference type="Proteomes" id="UP001285244"/>
    </source>
</evidence>
<evidence type="ECO:0000313" key="1">
    <source>
        <dbReference type="EMBL" id="MDX8416951.1"/>
    </source>
</evidence>
<keyword evidence="2" id="KW-1185">Reference proteome</keyword>
<accession>A0ABU4WLL3</accession>
<dbReference type="EMBL" id="JALBUS010000004">
    <property type="protein sequence ID" value="MDX8416951.1"/>
    <property type="molecule type" value="Genomic_DNA"/>
</dbReference>
<organism evidence="1 2">
    <name type="scientific">Absicoccus intestinalis</name>
    <dbReference type="NCBI Taxonomy" id="2926319"/>
    <lineage>
        <taxon>Bacteria</taxon>
        <taxon>Bacillati</taxon>
        <taxon>Bacillota</taxon>
        <taxon>Erysipelotrichia</taxon>
        <taxon>Erysipelotrichales</taxon>
        <taxon>Erysipelotrichaceae</taxon>
        <taxon>Absicoccus</taxon>
    </lineage>
</organism>
<name>A0ABU4WLL3_9FIRM</name>
<sequence>MAVNLDDYKLVKGESDWHEKINKFIEDFGTALNNVSDISDWKDAVMSGNTKVVVKGDSE</sequence>
<dbReference type="RefSeq" id="WP_320325263.1">
    <property type="nucleotide sequence ID" value="NZ_JALBUS010000004.1"/>
</dbReference>
<protein>
    <submittedName>
        <fullName evidence="1">Uncharacterized protein</fullName>
    </submittedName>
</protein>